<accession>A0A369ZJA5</accession>
<dbReference type="Gene3D" id="3.30.420.10">
    <property type="entry name" value="Ribonuclease H-like superfamily/Ribonuclease H"/>
    <property type="match status" value="1"/>
</dbReference>
<dbReference type="InterPro" id="IPR036397">
    <property type="entry name" value="RNaseH_sf"/>
</dbReference>
<evidence type="ECO:0000256" key="5">
    <source>
        <dbReference type="ARBA" id="ARBA00022839"/>
    </source>
</evidence>
<dbReference type="InterPro" id="IPR051086">
    <property type="entry name" value="RNase_D-like"/>
</dbReference>
<dbReference type="Pfam" id="PF01612">
    <property type="entry name" value="DNA_pol_A_exo1"/>
    <property type="match status" value="1"/>
</dbReference>
<dbReference type="GO" id="GO:0000166">
    <property type="term" value="F:nucleotide binding"/>
    <property type="evidence" value="ECO:0007669"/>
    <property type="project" value="InterPro"/>
</dbReference>
<dbReference type="Pfam" id="PF00570">
    <property type="entry name" value="HRDC"/>
    <property type="match status" value="1"/>
</dbReference>
<dbReference type="SMART" id="SM00341">
    <property type="entry name" value="HRDC"/>
    <property type="match status" value="1"/>
</dbReference>
<dbReference type="InterPro" id="IPR044876">
    <property type="entry name" value="HRDC_dom_sf"/>
</dbReference>
<evidence type="ECO:0000256" key="1">
    <source>
        <dbReference type="ARBA" id="ARBA00022490"/>
    </source>
</evidence>
<keyword evidence="3 6" id="KW-0540">Nuclease</keyword>
<dbReference type="STRING" id="735.B0185_02170"/>
<evidence type="ECO:0000256" key="2">
    <source>
        <dbReference type="ARBA" id="ARBA00022694"/>
    </source>
</evidence>
<evidence type="ECO:0000256" key="3">
    <source>
        <dbReference type="ARBA" id="ARBA00022722"/>
    </source>
</evidence>
<dbReference type="PANTHER" id="PTHR47649">
    <property type="entry name" value="RIBONUCLEASE D"/>
    <property type="match status" value="1"/>
</dbReference>
<comment type="caution">
    <text evidence="8">The sequence shown here is derived from an EMBL/GenBank/DDBJ whole genome shotgun (WGS) entry which is preliminary data.</text>
</comment>
<comment type="subcellular location">
    <subcellularLocation>
        <location evidence="6">Cytoplasm</location>
    </subcellularLocation>
</comment>
<evidence type="ECO:0000256" key="6">
    <source>
        <dbReference type="HAMAP-Rule" id="MF_01899"/>
    </source>
</evidence>
<dbReference type="SUPFAM" id="SSF53098">
    <property type="entry name" value="Ribonuclease H-like"/>
    <property type="match status" value="1"/>
</dbReference>
<dbReference type="InterPro" id="IPR012337">
    <property type="entry name" value="RNaseH-like_sf"/>
</dbReference>
<dbReference type="GO" id="GO:0042780">
    <property type="term" value="P:tRNA 3'-end processing"/>
    <property type="evidence" value="ECO:0007669"/>
    <property type="project" value="UniProtKB-UniRule"/>
</dbReference>
<keyword evidence="1 6" id="KW-0963">Cytoplasm</keyword>
<sequence>MNSSIHYLWVENEQQLAEVCQNARQVSAVALDTEFIRERTFYPKLGLIQLFDGKQVSLIDPTVINDFSPFVALLADQKVIKVLHACSEDLEVFECAFNQLPTPLVDTQVMATFLNLGTSVGFAKLVLHYLDVKLDKGASRTDWLARPLSETQLQYAAADVWYLLPIYQKMQTELAQTNWQNAVNEECSAFLTKREREEDLDKAYIKISNAWRLEPQQLAVLKLLAKWRAEEAQSRNLALNFVVKESNLYEIARTLPKNPSQLLDFMHPNEVRRHGKKILRLVEQGMNTPAELYPAKIVRLVDEPNYKHSLKALQQKLTEIRPLDLPAELVASKRQLNQLFNWYIKGRSCDCLPELLCGWRKEYGEQLVNVFN</sequence>
<dbReference type="Pfam" id="PF21293">
    <property type="entry name" value="RNAseD_HRDC_C"/>
    <property type="match status" value="1"/>
</dbReference>
<protein>
    <recommendedName>
        <fullName evidence="6">Ribonuclease D</fullName>
        <shortName evidence="6">RNase D</shortName>
        <ecNumber evidence="6">3.1.13.5</ecNumber>
    </recommendedName>
</protein>
<gene>
    <name evidence="6 8" type="primary">rnd</name>
    <name evidence="8" type="ORF">DPV98_06275</name>
</gene>
<proteinExistence type="inferred from homology"/>
<dbReference type="GO" id="GO:0003676">
    <property type="term" value="F:nucleic acid binding"/>
    <property type="evidence" value="ECO:0007669"/>
    <property type="project" value="InterPro"/>
</dbReference>
<dbReference type="SMART" id="SM00474">
    <property type="entry name" value="35EXOc"/>
    <property type="match status" value="1"/>
</dbReference>
<evidence type="ECO:0000259" key="7">
    <source>
        <dbReference type="PROSITE" id="PS50967"/>
    </source>
</evidence>
<dbReference type="SUPFAM" id="SSF47819">
    <property type="entry name" value="HRDC-like"/>
    <property type="match status" value="2"/>
</dbReference>
<dbReference type="NCBIfam" id="TIGR01388">
    <property type="entry name" value="rnd"/>
    <property type="match status" value="1"/>
</dbReference>
<dbReference type="GO" id="GO:0008408">
    <property type="term" value="F:3'-5' exonuclease activity"/>
    <property type="evidence" value="ECO:0007669"/>
    <property type="project" value="InterPro"/>
</dbReference>
<dbReference type="Gene3D" id="1.10.150.80">
    <property type="entry name" value="HRDC domain"/>
    <property type="match status" value="2"/>
</dbReference>
<dbReference type="GO" id="GO:0033890">
    <property type="term" value="F:ribonuclease D activity"/>
    <property type="evidence" value="ECO:0007669"/>
    <property type="project" value="UniProtKB-UniRule"/>
</dbReference>
<evidence type="ECO:0000313" key="8">
    <source>
        <dbReference type="EMBL" id="RDF03841.1"/>
    </source>
</evidence>
<evidence type="ECO:0000313" key="9">
    <source>
        <dbReference type="Proteomes" id="UP000253999"/>
    </source>
</evidence>
<reference evidence="8 9" key="1">
    <citation type="submission" date="2018-05" db="EMBL/GenBank/DDBJ databases">
        <title>Draft Genome Sequences for a Diverse set of 7 Haemophilus Species.</title>
        <authorList>
            <person name="Nichols M."/>
            <person name="Topaz N."/>
            <person name="Wang X."/>
            <person name="Wang X."/>
            <person name="Boxrud D."/>
        </authorList>
    </citation>
    <scope>NUCLEOTIDE SEQUENCE [LARGE SCALE GENOMIC DNA]</scope>
    <source>
        <strain evidence="8 9">C2010039593</strain>
    </source>
</reference>
<name>A0A369ZJA5_HAEPH</name>
<keyword evidence="4 6" id="KW-0378">Hydrolase</keyword>
<dbReference type="HAMAP" id="MF_01899">
    <property type="entry name" value="RNase_D"/>
    <property type="match status" value="1"/>
</dbReference>
<dbReference type="EC" id="3.1.13.5" evidence="6"/>
<dbReference type="InterPro" id="IPR002121">
    <property type="entry name" value="HRDC_dom"/>
</dbReference>
<dbReference type="PANTHER" id="PTHR47649:SF1">
    <property type="entry name" value="RIBONUCLEASE D"/>
    <property type="match status" value="1"/>
</dbReference>
<comment type="similarity">
    <text evidence="6">Belongs to the RNase D family.</text>
</comment>
<feature type="domain" description="HRDC" evidence="7">
    <location>
        <begin position="214"/>
        <end position="292"/>
    </location>
</feature>
<dbReference type="AlphaFoldDB" id="A0A369ZJA5"/>
<dbReference type="InterPro" id="IPR002562">
    <property type="entry name" value="3'-5'_exonuclease_dom"/>
</dbReference>
<dbReference type="PROSITE" id="PS50967">
    <property type="entry name" value="HRDC"/>
    <property type="match status" value="1"/>
</dbReference>
<keyword evidence="5 6" id="KW-0269">Exonuclease</keyword>
<dbReference type="EMBL" id="QEQD01000006">
    <property type="protein sequence ID" value="RDF03841.1"/>
    <property type="molecule type" value="Genomic_DNA"/>
</dbReference>
<dbReference type="RefSeq" id="WP_111313089.1">
    <property type="nucleotide sequence ID" value="NZ_CAUVRQ010000039.1"/>
</dbReference>
<evidence type="ECO:0000256" key="4">
    <source>
        <dbReference type="ARBA" id="ARBA00022801"/>
    </source>
</evidence>
<dbReference type="InterPro" id="IPR048579">
    <property type="entry name" value="RNAseD_HRDC_C"/>
</dbReference>
<comment type="cofactor">
    <cofactor evidence="6">
        <name>a divalent metal cation</name>
        <dbReference type="ChEBI" id="CHEBI:60240"/>
    </cofactor>
</comment>
<dbReference type="InterPro" id="IPR010997">
    <property type="entry name" value="HRDC-like_sf"/>
</dbReference>
<dbReference type="GO" id="GO:0005737">
    <property type="term" value="C:cytoplasm"/>
    <property type="evidence" value="ECO:0007669"/>
    <property type="project" value="UniProtKB-SubCell"/>
</dbReference>
<keyword evidence="2 6" id="KW-0819">tRNA processing</keyword>
<dbReference type="Proteomes" id="UP000253999">
    <property type="component" value="Unassembled WGS sequence"/>
</dbReference>
<dbReference type="InterPro" id="IPR006292">
    <property type="entry name" value="RNase_D"/>
</dbReference>
<dbReference type="CDD" id="cd06142">
    <property type="entry name" value="RNaseD_exo"/>
    <property type="match status" value="1"/>
</dbReference>
<comment type="function">
    <text evidence="6">Exonuclease involved in the 3' processing of various precursor tRNAs. Initiates hydrolysis at the 3'-terminus of an RNA molecule and releases 5'-mononucleotides.</text>
</comment>
<organism evidence="8 9">
    <name type="scientific">Haemophilus parahaemolyticus</name>
    <dbReference type="NCBI Taxonomy" id="735"/>
    <lineage>
        <taxon>Bacteria</taxon>
        <taxon>Pseudomonadati</taxon>
        <taxon>Pseudomonadota</taxon>
        <taxon>Gammaproteobacteria</taxon>
        <taxon>Pasteurellales</taxon>
        <taxon>Pasteurellaceae</taxon>
        <taxon>Haemophilus</taxon>
    </lineage>
</organism>
<comment type="catalytic activity">
    <reaction evidence="6">
        <text>Exonucleolytic cleavage that removes extra residues from the 3'-terminus of tRNA to produce 5'-mononucleotides.</text>
        <dbReference type="EC" id="3.1.13.5"/>
    </reaction>
</comment>